<dbReference type="EMBL" id="BARU01048461">
    <property type="protein sequence ID" value="GAH96530.1"/>
    <property type="molecule type" value="Genomic_DNA"/>
</dbReference>
<reference evidence="1" key="1">
    <citation type="journal article" date="2014" name="Front. Microbiol.">
        <title>High frequency of phylogenetically diverse reductive dehalogenase-homologous genes in deep subseafloor sedimentary metagenomes.</title>
        <authorList>
            <person name="Kawai M."/>
            <person name="Futagami T."/>
            <person name="Toyoda A."/>
            <person name="Takaki Y."/>
            <person name="Nishi S."/>
            <person name="Hori S."/>
            <person name="Arai W."/>
            <person name="Tsubouchi T."/>
            <person name="Morono Y."/>
            <person name="Uchiyama I."/>
            <person name="Ito T."/>
            <person name="Fujiyama A."/>
            <person name="Inagaki F."/>
            <person name="Takami H."/>
        </authorList>
    </citation>
    <scope>NUCLEOTIDE SEQUENCE</scope>
    <source>
        <strain evidence="1">Expedition CK06-06</strain>
    </source>
</reference>
<accession>X1KSE1</accession>
<proteinExistence type="predicted"/>
<organism evidence="1">
    <name type="scientific">marine sediment metagenome</name>
    <dbReference type="NCBI Taxonomy" id="412755"/>
    <lineage>
        <taxon>unclassified sequences</taxon>
        <taxon>metagenomes</taxon>
        <taxon>ecological metagenomes</taxon>
    </lineage>
</organism>
<dbReference type="AlphaFoldDB" id="X1KSE1"/>
<protein>
    <submittedName>
        <fullName evidence="1">Uncharacterized protein</fullName>
    </submittedName>
</protein>
<feature type="non-terminal residue" evidence="1">
    <location>
        <position position="64"/>
    </location>
</feature>
<sequence>MFKLRGARQFLIIIGKGEDNDEKIQNYRRTLKDKILALSLDKPVDEEGTPLITLIEDDSSFFQT</sequence>
<gene>
    <name evidence="1" type="ORF">S03H2_72012</name>
</gene>
<name>X1KSE1_9ZZZZ</name>
<evidence type="ECO:0000313" key="1">
    <source>
        <dbReference type="EMBL" id="GAH96530.1"/>
    </source>
</evidence>
<comment type="caution">
    <text evidence="1">The sequence shown here is derived from an EMBL/GenBank/DDBJ whole genome shotgun (WGS) entry which is preliminary data.</text>
</comment>